<comment type="caution">
    <text evidence="3">The sequence shown here is derived from an EMBL/GenBank/DDBJ whole genome shotgun (WGS) entry which is preliminary data.</text>
</comment>
<evidence type="ECO:0000256" key="1">
    <source>
        <dbReference type="SAM" id="MobiDB-lite"/>
    </source>
</evidence>
<proteinExistence type="predicted"/>
<dbReference type="OMA" id="CAPHEEP"/>
<dbReference type="PANTHER" id="PTHR38790">
    <property type="entry name" value="2EXR DOMAIN-CONTAINING PROTEIN-RELATED"/>
    <property type="match status" value="1"/>
</dbReference>
<organism evidence="3 4">
    <name type="scientific">Scytalidium lignicola</name>
    <name type="common">Hyphomycete</name>
    <dbReference type="NCBI Taxonomy" id="5539"/>
    <lineage>
        <taxon>Eukaryota</taxon>
        <taxon>Fungi</taxon>
        <taxon>Dikarya</taxon>
        <taxon>Ascomycota</taxon>
        <taxon>Pezizomycotina</taxon>
        <taxon>Leotiomycetes</taxon>
        <taxon>Leotiomycetes incertae sedis</taxon>
        <taxon>Scytalidium</taxon>
    </lineage>
</organism>
<feature type="non-terminal residue" evidence="3">
    <location>
        <position position="307"/>
    </location>
</feature>
<feature type="compositionally biased region" description="Low complexity" evidence="1">
    <location>
        <begin position="59"/>
        <end position="69"/>
    </location>
</feature>
<reference evidence="3 4" key="1">
    <citation type="submission" date="2018-05" db="EMBL/GenBank/DDBJ databases">
        <title>Draft genome sequence of Scytalidium lignicola DSM 105466, a ubiquitous saprotrophic fungus.</title>
        <authorList>
            <person name="Buettner E."/>
            <person name="Gebauer A.M."/>
            <person name="Hofrichter M."/>
            <person name="Liers C."/>
            <person name="Kellner H."/>
        </authorList>
    </citation>
    <scope>NUCLEOTIDE SEQUENCE [LARGE SCALE GENOMIC DNA]</scope>
    <source>
        <strain evidence="3 4">DSM 105466</strain>
    </source>
</reference>
<name>A0A3E2H0W3_SCYLI</name>
<dbReference type="OrthoDB" id="4757095at2759"/>
<evidence type="ECO:0000313" key="3">
    <source>
        <dbReference type="EMBL" id="RFU26991.1"/>
    </source>
</evidence>
<sequence>MGFTFEAPFSAWSSAYDRAHRSRNTAYVLPVSNSKRTPASVDKLKRKASKALGGAGRPHSSSAVHTSSSTTHAGQSQFFRLPLAVREKIYGILIGQNELLHILLRYRSSPSRWEVAYRRCGAGGHTEDCILKGCREFHDRVKGSYFGYFDHVGGLFLSCRDIYREASRVLYNQNTLEFDHPLSLPILSRQVSQSSLHSIRSICIDPQRNIYAQNADSLSLCTSFRPNQWLQMWDIISTMQGLEEVRVNFQLLIDGWMGLTEKEILEPLYKVKQPLKVFEVEMPSSSKEIASGCEEEEREVPFMLTKY</sequence>
<feature type="non-terminal residue" evidence="3">
    <location>
        <position position="1"/>
    </location>
</feature>
<feature type="domain" description="DUF7730" evidence="2">
    <location>
        <begin position="74"/>
        <end position="288"/>
    </location>
</feature>
<dbReference type="PANTHER" id="PTHR38790:SF9">
    <property type="entry name" value="F-BOX DOMAIN-CONTAINING PROTEIN"/>
    <property type="match status" value="1"/>
</dbReference>
<feature type="region of interest" description="Disordered" evidence="1">
    <location>
        <begin position="38"/>
        <end position="69"/>
    </location>
</feature>
<evidence type="ECO:0000313" key="4">
    <source>
        <dbReference type="Proteomes" id="UP000258309"/>
    </source>
</evidence>
<evidence type="ECO:0000259" key="2">
    <source>
        <dbReference type="Pfam" id="PF24864"/>
    </source>
</evidence>
<accession>A0A3E2H0W3</accession>
<keyword evidence="4" id="KW-1185">Reference proteome</keyword>
<protein>
    <recommendedName>
        <fullName evidence="2">DUF7730 domain-containing protein</fullName>
    </recommendedName>
</protein>
<dbReference type="Proteomes" id="UP000258309">
    <property type="component" value="Unassembled WGS sequence"/>
</dbReference>
<dbReference type="Pfam" id="PF24864">
    <property type="entry name" value="DUF7730"/>
    <property type="match status" value="1"/>
</dbReference>
<dbReference type="AlphaFoldDB" id="A0A3E2H0W3"/>
<gene>
    <name evidence="3" type="ORF">B7463_g9354</name>
</gene>
<dbReference type="InterPro" id="IPR056632">
    <property type="entry name" value="DUF7730"/>
</dbReference>
<dbReference type="EMBL" id="NCSJ02000229">
    <property type="protein sequence ID" value="RFU26991.1"/>
    <property type="molecule type" value="Genomic_DNA"/>
</dbReference>